<evidence type="ECO:0000256" key="6">
    <source>
        <dbReference type="ARBA" id="ARBA00022448"/>
    </source>
</evidence>
<keyword evidence="13 17" id="KW-0830">Ubiquinone</keyword>
<dbReference type="EMBL" id="OK649925">
    <property type="protein sequence ID" value="UZA66687.1"/>
    <property type="molecule type" value="Genomic_DNA"/>
</dbReference>
<dbReference type="GO" id="GO:0015990">
    <property type="term" value="P:electron transport coupled proton transport"/>
    <property type="evidence" value="ECO:0007669"/>
    <property type="project" value="TreeGrafter"/>
</dbReference>
<feature type="transmembrane region" description="Helical" evidence="17">
    <location>
        <begin position="284"/>
        <end position="306"/>
    </location>
</feature>
<evidence type="ECO:0000256" key="7">
    <source>
        <dbReference type="ARBA" id="ARBA00022660"/>
    </source>
</evidence>
<proteinExistence type="inferred from homology"/>
<keyword evidence="9" id="KW-1278">Translocase</keyword>
<accession>A0A9E7V855</accession>
<dbReference type="GO" id="GO:0008137">
    <property type="term" value="F:NADH dehydrogenase (ubiquinone) activity"/>
    <property type="evidence" value="ECO:0007669"/>
    <property type="project" value="UniProtKB-UniRule"/>
</dbReference>
<evidence type="ECO:0000256" key="17">
    <source>
        <dbReference type="RuleBase" id="RU003297"/>
    </source>
</evidence>
<dbReference type="PRINTS" id="PR01437">
    <property type="entry name" value="NUOXDRDTASE4"/>
</dbReference>
<name>A0A9E7V855_9CHEL</name>
<keyword evidence="7 17" id="KW-0679">Respiratory chain</keyword>
<feature type="transmembrane region" description="Helical" evidence="17">
    <location>
        <begin position="189"/>
        <end position="215"/>
    </location>
</feature>
<feature type="transmembrane region" description="Helical" evidence="17">
    <location>
        <begin position="392"/>
        <end position="411"/>
    </location>
</feature>
<keyword evidence="15 17" id="KW-0472">Membrane</keyword>
<evidence type="ECO:0000256" key="9">
    <source>
        <dbReference type="ARBA" id="ARBA00022967"/>
    </source>
</evidence>
<feature type="transmembrane region" description="Helical" evidence="17">
    <location>
        <begin position="91"/>
        <end position="109"/>
    </location>
</feature>
<feature type="domain" description="NADH:quinone oxidoreductase/Mrp antiporter transmembrane" evidence="18">
    <location>
        <begin position="111"/>
        <end position="399"/>
    </location>
</feature>
<evidence type="ECO:0000256" key="14">
    <source>
        <dbReference type="ARBA" id="ARBA00023128"/>
    </source>
</evidence>
<keyword evidence="14 17" id="KW-0496">Mitochondrion</keyword>
<keyword evidence="8 17" id="KW-0812">Transmembrane</keyword>
<evidence type="ECO:0000256" key="15">
    <source>
        <dbReference type="ARBA" id="ARBA00023136"/>
    </source>
</evidence>
<feature type="transmembrane region" description="Helical" evidence="17">
    <location>
        <begin position="432"/>
        <end position="454"/>
    </location>
</feature>
<dbReference type="GO" id="GO:0031966">
    <property type="term" value="C:mitochondrial membrane"/>
    <property type="evidence" value="ECO:0007669"/>
    <property type="project" value="UniProtKB-SubCell"/>
</dbReference>
<evidence type="ECO:0000256" key="4">
    <source>
        <dbReference type="ARBA" id="ARBA00012944"/>
    </source>
</evidence>
<evidence type="ECO:0000256" key="12">
    <source>
        <dbReference type="ARBA" id="ARBA00023027"/>
    </source>
</evidence>
<protein>
    <recommendedName>
        <fullName evidence="5 17">NADH-ubiquinone oxidoreductase chain 4</fullName>
        <ecNumber evidence="4 17">7.1.1.2</ecNumber>
    </recommendedName>
</protein>
<dbReference type="GO" id="GO:0048039">
    <property type="term" value="F:ubiquinone binding"/>
    <property type="evidence" value="ECO:0007669"/>
    <property type="project" value="TreeGrafter"/>
</dbReference>
<dbReference type="InterPro" id="IPR003918">
    <property type="entry name" value="NADH_UbQ_OxRdtase"/>
</dbReference>
<evidence type="ECO:0000259" key="18">
    <source>
        <dbReference type="Pfam" id="PF00361"/>
    </source>
</evidence>
<dbReference type="PANTHER" id="PTHR43507">
    <property type="entry name" value="NADH-UBIQUINONE OXIDOREDUCTASE CHAIN 4"/>
    <property type="match status" value="1"/>
</dbReference>
<comment type="subcellular location">
    <subcellularLocation>
        <location evidence="2 17">Mitochondrion membrane</location>
        <topology evidence="2 17">Multi-pass membrane protein</topology>
    </subcellularLocation>
</comment>
<organism evidence="20">
    <name type="scientific">Tanystylum sp. JZ-2022</name>
    <dbReference type="NCBI Taxonomy" id="2992008"/>
    <lineage>
        <taxon>Eukaryota</taxon>
        <taxon>Metazoa</taxon>
        <taxon>Ecdysozoa</taxon>
        <taxon>Arthropoda</taxon>
        <taxon>Chelicerata</taxon>
        <taxon>Pycnogonida</taxon>
        <taxon>Pantopoda</taxon>
        <taxon>Tanystylum</taxon>
    </lineage>
</organism>
<comment type="catalytic activity">
    <reaction evidence="16 17">
        <text>a ubiquinone + NADH + 5 H(+)(in) = a ubiquinol + NAD(+) + 4 H(+)(out)</text>
        <dbReference type="Rhea" id="RHEA:29091"/>
        <dbReference type="Rhea" id="RHEA-COMP:9565"/>
        <dbReference type="Rhea" id="RHEA-COMP:9566"/>
        <dbReference type="ChEBI" id="CHEBI:15378"/>
        <dbReference type="ChEBI" id="CHEBI:16389"/>
        <dbReference type="ChEBI" id="CHEBI:17976"/>
        <dbReference type="ChEBI" id="CHEBI:57540"/>
        <dbReference type="ChEBI" id="CHEBI:57945"/>
        <dbReference type="EC" id="7.1.1.2"/>
    </reaction>
</comment>
<dbReference type="Pfam" id="PF01059">
    <property type="entry name" value="Oxidored_q5_N"/>
    <property type="match status" value="1"/>
</dbReference>
<feature type="domain" description="NADH:ubiquinone oxidoreductase chain 4 N-terminal" evidence="19">
    <location>
        <begin position="1"/>
        <end position="107"/>
    </location>
</feature>
<evidence type="ECO:0000256" key="3">
    <source>
        <dbReference type="ARBA" id="ARBA00009025"/>
    </source>
</evidence>
<feature type="transmembrane region" description="Helical" evidence="17">
    <location>
        <begin position="227"/>
        <end position="246"/>
    </location>
</feature>
<sequence length="456" mass="53039">MSMLMLLMSLIIIPVLSKNFILWLLVLLVKFSLVMLILGLMLKLYSYGFIFKLFFMSFGVDSLSILLILLSSWIVFLMLLSSVNLLKFKGLDYVGLLMVLLMMLFVVFLTSNMFVFYLFFESILLPTFILIMGWGYQPERLQASIYFLFYTVFASLPLLLMLFFVMNQGKSLNWFYYCYYNFFSVNMNWVLMVMFFFFTFSFMVKVPLYFFHLWLPKAHVEAPVSGSMILAGVLLKLGGYGLYRFYYLLSEFFIKINLYYIVFILFGSVLSSLVCLFQVDLKSLIAYSSVAHMGLMISGVMNLSLVSFNGGLIMMIGHGLCSSGLFCLANMIYERLGSRSMMLSKGLLNIFPSLNIWMFLLIICNISAPPSMNLFGEVSLFMSLLHYSKMSLAILFIFSFFCSCYSIYLYYNTQHGKMNLIYPFSFISVRELNLLMLHWVPLNFFVFKVDLFYFCY</sequence>
<dbReference type="EC" id="7.1.1.2" evidence="4 17"/>
<comment type="similarity">
    <text evidence="3 17">Belongs to the complex I subunit 4 family.</text>
</comment>
<evidence type="ECO:0000256" key="1">
    <source>
        <dbReference type="ARBA" id="ARBA00003257"/>
    </source>
</evidence>
<evidence type="ECO:0000313" key="20">
    <source>
        <dbReference type="EMBL" id="UZA66687.1"/>
    </source>
</evidence>
<evidence type="ECO:0000259" key="19">
    <source>
        <dbReference type="Pfam" id="PF01059"/>
    </source>
</evidence>
<evidence type="ECO:0000256" key="16">
    <source>
        <dbReference type="ARBA" id="ARBA00049551"/>
    </source>
</evidence>
<dbReference type="AlphaFoldDB" id="A0A9E7V855"/>
<keyword evidence="12 17" id="KW-0520">NAD</keyword>
<comment type="function">
    <text evidence="17">Core subunit of the mitochondrial membrane respiratory chain NADH dehydrogenase (Complex I) which catalyzes electron transfer from NADH through the respiratory chain, using ubiquinone as an electron acceptor. Essential for the catalytic activity and assembly of complex I.</text>
</comment>
<feature type="transmembrane region" description="Helical" evidence="17">
    <location>
        <begin position="20"/>
        <end position="42"/>
    </location>
</feature>
<evidence type="ECO:0000256" key="11">
    <source>
        <dbReference type="ARBA" id="ARBA00022989"/>
    </source>
</evidence>
<feature type="transmembrane region" description="Helical" evidence="17">
    <location>
        <begin position="258"/>
        <end position="277"/>
    </location>
</feature>
<reference evidence="20" key="1">
    <citation type="journal article" date="2022" name="Polar Biol.">
        <title>Mitochondrial genomes provide insight into interfamilial relationships within Pycnogonida.</title>
        <authorList>
            <person name="Zehnpfennig J.R."/>
            <person name="Varney R.M."/>
            <person name="Halanych K.M."/>
            <person name="Mahon A.R."/>
        </authorList>
    </citation>
    <scope>NUCLEOTIDE SEQUENCE</scope>
</reference>
<feature type="transmembrane region" description="Helical" evidence="17">
    <location>
        <begin position="54"/>
        <end position="79"/>
    </location>
</feature>
<feature type="transmembrane region" description="Helical" evidence="17">
    <location>
        <begin position="147"/>
        <end position="166"/>
    </location>
</feature>
<gene>
    <name evidence="20" type="primary">nad4</name>
</gene>
<feature type="transmembrane region" description="Helical" evidence="17">
    <location>
        <begin position="312"/>
        <end position="333"/>
    </location>
</feature>
<keyword evidence="11 17" id="KW-1133">Transmembrane helix</keyword>
<feature type="transmembrane region" description="Helical" evidence="17">
    <location>
        <begin position="115"/>
        <end position="135"/>
    </location>
</feature>
<evidence type="ECO:0000256" key="5">
    <source>
        <dbReference type="ARBA" id="ARBA00021006"/>
    </source>
</evidence>
<evidence type="ECO:0000256" key="8">
    <source>
        <dbReference type="ARBA" id="ARBA00022692"/>
    </source>
</evidence>
<dbReference type="GO" id="GO:0042773">
    <property type="term" value="P:ATP synthesis coupled electron transport"/>
    <property type="evidence" value="ECO:0007669"/>
    <property type="project" value="InterPro"/>
</dbReference>
<dbReference type="Pfam" id="PF00361">
    <property type="entry name" value="Proton_antipo_M"/>
    <property type="match status" value="1"/>
</dbReference>
<keyword evidence="10 17" id="KW-0249">Electron transport</keyword>
<dbReference type="PANTHER" id="PTHR43507:SF20">
    <property type="entry name" value="NADH-UBIQUINONE OXIDOREDUCTASE CHAIN 4"/>
    <property type="match status" value="1"/>
</dbReference>
<dbReference type="InterPro" id="IPR000260">
    <property type="entry name" value="NADH4_N"/>
</dbReference>
<feature type="transmembrane region" description="Helical" evidence="17">
    <location>
        <begin position="354"/>
        <end position="372"/>
    </location>
</feature>
<comment type="function">
    <text evidence="1">Core subunit of the mitochondrial membrane respiratory chain NADH dehydrogenase (Complex I) that is believed to belong to the minimal assembly required for catalysis. Complex I functions in the transfer of electrons from NADH to the respiratory chain. The immediate electron acceptor for the enzyme is believed to be ubiquinone.</text>
</comment>
<evidence type="ECO:0000256" key="10">
    <source>
        <dbReference type="ARBA" id="ARBA00022982"/>
    </source>
</evidence>
<dbReference type="GO" id="GO:0003954">
    <property type="term" value="F:NADH dehydrogenase activity"/>
    <property type="evidence" value="ECO:0007669"/>
    <property type="project" value="TreeGrafter"/>
</dbReference>
<evidence type="ECO:0000256" key="13">
    <source>
        <dbReference type="ARBA" id="ARBA00023075"/>
    </source>
</evidence>
<geneLocation type="mitochondrion" evidence="20"/>
<keyword evidence="6 17" id="KW-0813">Transport</keyword>
<evidence type="ECO:0000256" key="2">
    <source>
        <dbReference type="ARBA" id="ARBA00004225"/>
    </source>
</evidence>
<dbReference type="InterPro" id="IPR001750">
    <property type="entry name" value="ND/Mrp_TM"/>
</dbReference>